<protein>
    <recommendedName>
        <fullName evidence="1">DUF6883 domain-containing protein</fullName>
    </recommendedName>
</protein>
<name>A0A2H6LI65_9NOSO</name>
<accession>A0A2H6LI65</accession>
<dbReference type="Proteomes" id="UP000236527">
    <property type="component" value="Unassembled WGS sequence"/>
</dbReference>
<comment type="caution">
    <text evidence="2">The sequence shown here is derived from an EMBL/GenBank/DDBJ whole genome shotgun (WGS) entry which is preliminary data.</text>
</comment>
<evidence type="ECO:0000313" key="2">
    <source>
        <dbReference type="EMBL" id="GBE92897.1"/>
    </source>
</evidence>
<reference evidence="3" key="1">
    <citation type="journal article" date="2018" name="Genome Announc.">
        <title>Draft Genome Sequence of the Nitrogen-Fixing and Hormogonia-Inducing Cyanobacterium Nostoc cycadae Strain WK-1, Isolated from the Coralloid Roots of Cycas revoluta.</title>
        <authorList>
            <person name="Kanesaki Y."/>
            <person name="Hirose M."/>
            <person name="Hirose Y."/>
            <person name="Fujisawa T."/>
            <person name="Nakamura Y."/>
            <person name="Watanabe S."/>
            <person name="Matsunaga S."/>
            <person name="Uchida H."/>
            <person name="Murakami A."/>
        </authorList>
    </citation>
    <scope>NUCLEOTIDE SEQUENCE [LARGE SCALE GENOMIC DNA]</scope>
    <source>
        <strain evidence="3">WK-1</strain>
    </source>
</reference>
<keyword evidence="3" id="KW-1185">Reference proteome</keyword>
<organism evidence="2 3">
    <name type="scientific">Nostoc cycadae WK-1</name>
    <dbReference type="NCBI Taxonomy" id="1861711"/>
    <lineage>
        <taxon>Bacteria</taxon>
        <taxon>Bacillati</taxon>
        <taxon>Cyanobacteriota</taxon>
        <taxon>Cyanophyceae</taxon>
        <taxon>Nostocales</taxon>
        <taxon>Nostocaceae</taxon>
        <taxon>Nostoc</taxon>
    </lineage>
</organism>
<proteinExistence type="predicted"/>
<dbReference type="EMBL" id="BDGE01000042">
    <property type="protein sequence ID" value="GBE92897.1"/>
    <property type="molecule type" value="Genomic_DNA"/>
</dbReference>
<dbReference type="InterPro" id="IPR049250">
    <property type="entry name" value="DUF6883"/>
</dbReference>
<dbReference type="Pfam" id="PF21814">
    <property type="entry name" value="DUF6883"/>
    <property type="match status" value="1"/>
</dbReference>
<gene>
    <name evidence="2" type="ORF">NCWK1_2656</name>
</gene>
<sequence length="129" mass="14704">MRQARSPKISVQYYGQAMKLPNGDQAKIPMEKLIGYCLNPEHPSGKHKARVFTSVLGITVENAEILYEMIKTAAIAGEVIQQNNTEFGQQFKVDWIVPDTDRIKLRTIWEITAKNPYPRLITAFLKLND</sequence>
<evidence type="ECO:0000259" key="1">
    <source>
        <dbReference type="Pfam" id="PF21814"/>
    </source>
</evidence>
<feature type="domain" description="DUF6883" evidence="1">
    <location>
        <begin position="19"/>
        <end position="125"/>
    </location>
</feature>
<dbReference type="AlphaFoldDB" id="A0A2H6LI65"/>
<evidence type="ECO:0000313" key="3">
    <source>
        <dbReference type="Proteomes" id="UP000236527"/>
    </source>
</evidence>